<dbReference type="PANTHER" id="PTHR10984">
    <property type="entry name" value="ENDOPLASMIC RETICULUM-GOLGI INTERMEDIATE COMPARTMENT PROTEIN"/>
    <property type="match status" value="1"/>
</dbReference>
<dbReference type="KEGG" id="eiv:EIN_381260"/>
<dbReference type="GeneID" id="14891165"/>
<feature type="transmembrane region" description="Helical" evidence="6">
    <location>
        <begin position="21"/>
        <end position="40"/>
    </location>
</feature>
<dbReference type="VEuPathDB" id="AmoebaDB:EIN_381260"/>
<dbReference type="EMBL" id="KB206395">
    <property type="protein sequence ID" value="ELP92159.1"/>
    <property type="molecule type" value="Genomic_DNA"/>
</dbReference>
<accession>A0A0A1UG22</accession>
<dbReference type="PANTHER" id="PTHR10984:SF25">
    <property type="entry name" value="ENDOPLASMIC RETICULUM-GOLGI INTERMEDIATE COMPARTMENT PROTEIN 3"/>
    <property type="match status" value="1"/>
</dbReference>
<dbReference type="Pfam" id="PF07970">
    <property type="entry name" value="COPIIcoated_ERV"/>
    <property type="match status" value="1"/>
</dbReference>
<evidence type="ECO:0000313" key="9">
    <source>
        <dbReference type="EMBL" id="ELP92159.1"/>
    </source>
</evidence>
<comment type="similarity">
    <text evidence="2">Belongs to the ERGIC family.</text>
</comment>
<evidence type="ECO:0000256" key="4">
    <source>
        <dbReference type="ARBA" id="ARBA00022989"/>
    </source>
</evidence>
<evidence type="ECO:0000313" key="10">
    <source>
        <dbReference type="Proteomes" id="UP000014680"/>
    </source>
</evidence>
<dbReference type="GO" id="GO:0030134">
    <property type="term" value="C:COPII-coated ER to Golgi transport vesicle"/>
    <property type="evidence" value="ECO:0007669"/>
    <property type="project" value="TreeGrafter"/>
</dbReference>
<keyword evidence="4 6" id="KW-1133">Transmembrane helix</keyword>
<name>A0A0A1UG22_ENTIV</name>
<dbReference type="AlphaFoldDB" id="A0A0A1UG22"/>
<dbReference type="RefSeq" id="XP_004258930.1">
    <property type="nucleotide sequence ID" value="XM_004258882.1"/>
</dbReference>
<evidence type="ECO:0000256" key="6">
    <source>
        <dbReference type="SAM" id="Phobius"/>
    </source>
</evidence>
<dbReference type="Pfam" id="PF13850">
    <property type="entry name" value="ERGIC_N"/>
    <property type="match status" value="1"/>
</dbReference>
<dbReference type="InterPro" id="IPR045888">
    <property type="entry name" value="Erv"/>
</dbReference>
<dbReference type="InterPro" id="IPR012936">
    <property type="entry name" value="Erv_C"/>
</dbReference>
<evidence type="ECO:0000259" key="7">
    <source>
        <dbReference type="Pfam" id="PF07970"/>
    </source>
</evidence>
<feature type="domain" description="Endoplasmic reticulum vesicle transporter C-terminal" evidence="7">
    <location>
        <begin position="135"/>
        <end position="343"/>
    </location>
</feature>
<dbReference type="OrthoDB" id="270930at2759"/>
<dbReference type="Proteomes" id="UP000014680">
    <property type="component" value="Unassembled WGS sequence"/>
</dbReference>
<dbReference type="GO" id="GO:0016020">
    <property type="term" value="C:membrane"/>
    <property type="evidence" value="ECO:0007669"/>
    <property type="project" value="UniProtKB-SubCell"/>
</dbReference>
<sequence>MDTIKRFDAYPKLNYDVRVRYWLGGLLSILCLLTMGWMFYSEVQDYYTVQMRPTLRVDESKSEKLPINFDITFPRISCSLMTIDVLDTTGEVSIDIESNVNKKRLNPHSMTESSNKATAHKVYGIECPACEESVDKNKCCFTCDELKESYKKAGKEVPPNAVQCQLKNIQKMALALDGEGCHMYGSVFVNRVSGNFHIAPGMSEQQGEGHRHSAEWIGSLNLTHTWNSLSFGDNFPGMIKPMDSIQKVDVTNNSMYQYFVQVVPMTYFGLDKKVVKTNGYSVTEHYRSGNLKTMEQGVPGVFVLYEISSMEVLYTEETGSFGHLLTGICGIVGGIFTIFSLLDAFIFHTVGGLFTNKAHKL</sequence>
<proteinExistence type="inferred from homology"/>
<evidence type="ECO:0000256" key="1">
    <source>
        <dbReference type="ARBA" id="ARBA00004141"/>
    </source>
</evidence>
<keyword evidence="3 6" id="KW-0812">Transmembrane</keyword>
<organism evidence="9 10">
    <name type="scientific">Entamoeba invadens IP1</name>
    <dbReference type="NCBI Taxonomy" id="370355"/>
    <lineage>
        <taxon>Eukaryota</taxon>
        <taxon>Amoebozoa</taxon>
        <taxon>Evosea</taxon>
        <taxon>Archamoebae</taxon>
        <taxon>Mastigamoebida</taxon>
        <taxon>Entamoebidae</taxon>
        <taxon>Entamoeba</taxon>
    </lineage>
</organism>
<reference evidence="9 10" key="1">
    <citation type="submission" date="2012-10" db="EMBL/GenBank/DDBJ databases">
        <authorList>
            <person name="Zafar N."/>
            <person name="Inman J."/>
            <person name="Hall N."/>
            <person name="Lorenzi H."/>
            <person name="Caler E."/>
        </authorList>
    </citation>
    <scope>NUCLEOTIDE SEQUENCE [LARGE SCALE GENOMIC DNA]</scope>
    <source>
        <strain evidence="9 10">IP1</strain>
    </source>
</reference>
<keyword evidence="5 6" id="KW-0472">Membrane</keyword>
<keyword evidence="10" id="KW-1185">Reference proteome</keyword>
<evidence type="ECO:0000259" key="8">
    <source>
        <dbReference type="Pfam" id="PF13850"/>
    </source>
</evidence>
<gene>
    <name evidence="9" type="ORF">EIN_381260</name>
</gene>
<dbReference type="OMA" id="QRHEGCR"/>
<dbReference type="GO" id="GO:0005783">
    <property type="term" value="C:endoplasmic reticulum"/>
    <property type="evidence" value="ECO:0007669"/>
    <property type="project" value="TreeGrafter"/>
</dbReference>
<dbReference type="InterPro" id="IPR039542">
    <property type="entry name" value="Erv_N"/>
</dbReference>
<feature type="transmembrane region" description="Helical" evidence="6">
    <location>
        <begin position="324"/>
        <end position="347"/>
    </location>
</feature>
<evidence type="ECO:0000256" key="2">
    <source>
        <dbReference type="ARBA" id="ARBA00005648"/>
    </source>
</evidence>
<evidence type="ECO:0000256" key="5">
    <source>
        <dbReference type="ARBA" id="ARBA00023136"/>
    </source>
</evidence>
<comment type="subcellular location">
    <subcellularLocation>
        <location evidence="1">Membrane</location>
        <topology evidence="1">Multi-pass membrane protein</topology>
    </subcellularLocation>
</comment>
<protein>
    <submittedName>
        <fullName evidence="9">Endoplasmic reticulum-golgi intermediate compartment protein, putative</fullName>
    </submittedName>
</protein>
<evidence type="ECO:0000256" key="3">
    <source>
        <dbReference type="ARBA" id="ARBA00022692"/>
    </source>
</evidence>
<feature type="domain" description="Endoplasmic reticulum vesicle transporter N-terminal" evidence="8">
    <location>
        <begin position="4"/>
        <end position="92"/>
    </location>
</feature>